<comment type="caution">
    <text evidence="1">The sequence shown here is derived from an EMBL/GenBank/DDBJ whole genome shotgun (WGS) entry which is preliminary data.</text>
</comment>
<dbReference type="AlphaFoldDB" id="A0A939SPB8"/>
<gene>
    <name evidence="1" type="ORF">J4727_13290</name>
</gene>
<dbReference type="GO" id="GO:0000166">
    <property type="term" value="F:nucleotide binding"/>
    <property type="evidence" value="ECO:0007669"/>
    <property type="project" value="InterPro"/>
</dbReference>
<dbReference type="InterPro" id="IPR023299">
    <property type="entry name" value="ATPase_P-typ_cyto_dom_N"/>
</dbReference>
<proteinExistence type="predicted"/>
<evidence type="ECO:0000313" key="1">
    <source>
        <dbReference type="EMBL" id="MBO1916347.1"/>
    </source>
</evidence>
<protein>
    <submittedName>
        <fullName evidence="1">Uncharacterized protein</fullName>
    </submittedName>
</protein>
<accession>A0A939SPB8</accession>
<dbReference type="Proteomes" id="UP000664477">
    <property type="component" value="Unassembled WGS sequence"/>
</dbReference>
<organism evidence="1 2">
    <name type="scientific">Providencia rettgeri</name>
    <dbReference type="NCBI Taxonomy" id="587"/>
    <lineage>
        <taxon>Bacteria</taxon>
        <taxon>Pseudomonadati</taxon>
        <taxon>Pseudomonadota</taxon>
        <taxon>Gammaproteobacteria</taxon>
        <taxon>Enterobacterales</taxon>
        <taxon>Morganellaceae</taxon>
        <taxon>Providencia</taxon>
    </lineage>
</organism>
<dbReference type="Pfam" id="PF13246">
    <property type="entry name" value="Cation_ATPase"/>
    <property type="match status" value="1"/>
</dbReference>
<dbReference type="SUPFAM" id="SSF81660">
    <property type="entry name" value="Metal cation-transporting ATPase, ATP-binding domain N"/>
    <property type="match status" value="1"/>
</dbReference>
<name>A0A939SPB8_PRORE</name>
<reference evidence="1" key="1">
    <citation type="submission" date="2021-03" db="EMBL/GenBank/DDBJ databases">
        <title>Molecular epidemiology and mechanisms of colistin and carbapenem resistance in Enterobacteriaceae from clinical isolates, the environment and porcine samples in Pretoria, South Africa.</title>
        <authorList>
            <person name="Bogoshi D."/>
            <person name="Mbelle N.M."/>
            <person name="Naidoo V."/>
            <person name="Osei Sekyere J."/>
        </authorList>
    </citation>
    <scope>NUCLEOTIDE SEQUENCE</scope>
    <source>
        <strain evidence="1">C052</strain>
    </source>
</reference>
<sequence>MPKIDELPFDFIRRKLSVTVRTPKGEALLICKGAAEEMLAVCQSYQQDGELHLLDDQARVKITELVSDYNRQGFRVLLLATRRLNDAEASLPLSASRVSVRTTRHFNFS</sequence>
<evidence type="ECO:0000313" key="2">
    <source>
        <dbReference type="Proteomes" id="UP000664477"/>
    </source>
</evidence>
<dbReference type="EMBL" id="JAGETQ010000075">
    <property type="protein sequence ID" value="MBO1916347.1"/>
    <property type="molecule type" value="Genomic_DNA"/>
</dbReference>
<dbReference type="Gene3D" id="3.40.1110.10">
    <property type="entry name" value="Calcium-transporting ATPase, cytoplasmic domain N"/>
    <property type="match status" value="1"/>
</dbReference>